<dbReference type="InterPro" id="IPR036909">
    <property type="entry name" value="Cyt_c-like_dom_sf"/>
</dbReference>
<gene>
    <name evidence="9" type="ORF">GJ699_19790</name>
</gene>
<keyword evidence="1" id="KW-0813">Transport</keyword>
<evidence type="ECO:0000313" key="10">
    <source>
        <dbReference type="Proteomes" id="UP000433309"/>
    </source>
</evidence>
<evidence type="ECO:0000256" key="6">
    <source>
        <dbReference type="PIRSR" id="PIRSR602324-1"/>
    </source>
</evidence>
<evidence type="ECO:0000256" key="5">
    <source>
        <dbReference type="ARBA" id="ARBA00023004"/>
    </source>
</evidence>
<evidence type="ECO:0000313" key="9">
    <source>
        <dbReference type="EMBL" id="MRW92241.1"/>
    </source>
</evidence>
<comment type="caution">
    <text evidence="9">The sequence shown here is derived from an EMBL/GenBank/DDBJ whole genome shotgun (WGS) entry which is preliminary data.</text>
</comment>
<protein>
    <submittedName>
        <fullName evidence="9">C-type cytochrome</fullName>
    </submittedName>
</protein>
<keyword evidence="4" id="KW-0249">Electron transport</keyword>
<name>A0A6I2L2D0_9BURK</name>
<keyword evidence="10" id="KW-1185">Reference proteome</keyword>
<dbReference type="PRINTS" id="PR00606">
    <property type="entry name" value="CYTCHROMECID"/>
</dbReference>
<dbReference type="AlphaFoldDB" id="A0A6I2L2D0"/>
<dbReference type="Proteomes" id="UP000433309">
    <property type="component" value="Unassembled WGS sequence"/>
</dbReference>
<evidence type="ECO:0000256" key="4">
    <source>
        <dbReference type="ARBA" id="ARBA00022982"/>
    </source>
</evidence>
<reference evidence="9 10" key="1">
    <citation type="submission" date="2019-11" db="EMBL/GenBank/DDBJ databases">
        <title>Novel species isolated from a subtropical stream in China.</title>
        <authorList>
            <person name="Lu H."/>
        </authorList>
    </citation>
    <scope>NUCLEOTIDE SEQUENCE [LARGE SCALE GENOMIC DNA]</scope>
    <source>
        <strain evidence="9 10">FT80W</strain>
    </source>
</reference>
<feature type="binding site" description="covalent" evidence="6">
    <location>
        <position position="84"/>
    </location>
    <ligand>
        <name>heme c</name>
        <dbReference type="ChEBI" id="CHEBI:61717"/>
    </ligand>
</feature>
<feature type="chain" id="PRO_5026111460" evidence="7">
    <location>
        <begin position="24"/>
        <end position="106"/>
    </location>
</feature>
<feature type="binding site" description="covalent" evidence="6">
    <location>
        <position position="35"/>
    </location>
    <ligand>
        <name>heme c</name>
        <dbReference type="ChEBI" id="CHEBI:61717"/>
    </ligand>
</feature>
<keyword evidence="3 6" id="KW-0479">Metal-binding</keyword>
<proteinExistence type="predicted"/>
<dbReference type="GO" id="GO:0009055">
    <property type="term" value="F:electron transfer activity"/>
    <property type="evidence" value="ECO:0007669"/>
    <property type="project" value="InterPro"/>
</dbReference>
<dbReference type="RefSeq" id="WP_154379435.1">
    <property type="nucleotide sequence ID" value="NZ_WKJK01000010.1"/>
</dbReference>
<feature type="binding site" description="covalent" evidence="6">
    <location>
        <position position="39"/>
    </location>
    <ligand>
        <name>heme c</name>
        <dbReference type="ChEBI" id="CHEBI:61717"/>
    </ligand>
</feature>
<feature type="domain" description="Cytochrome c" evidence="8">
    <location>
        <begin position="21"/>
        <end position="106"/>
    </location>
</feature>
<dbReference type="EMBL" id="WKJK01000010">
    <property type="protein sequence ID" value="MRW92241.1"/>
    <property type="molecule type" value="Genomic_DNA"/>
</dbReference>
<keyword evidence="5 6" id="KW-0408">Iron</keyword>
<sequence>MKRNLMMVGVVLASALASQAALADAGLDLAKAKNCMACHAVANKVVGPAYKDVAAKYAGQKDAEAKLVTKVMKGGSGTWGAIPMPANPQVNEAEAKTLVKWVLSQK</sequence>
<dbReference type="Gene3D" id="1.10.760.10">
    <property type="entry name" value="Cytochrome c-like domain"/>
    <property type="match status" value="1"/>
</dbReference>
<evidence type="ECO:0000256" key="2">
    <source>
        <dbReference type="ARBA" id="ARBA00022617"/>
    </source>
</evidence>
<dbReference type="InterPro" id="IPR002324">
    <property type="entry name" value="Cyt_c_ID"/>
</dbReference>
<feature type="signal peptide" evidence="7">
    <location>
        <begin position="1"/>
        <end position="23"/>
    </location>
</feature>
<evidence type="ECO:0000256" key="1">
    <source>
        <dbReference type="ARBA" id="ARBA00022448"/>
    </source>
</evidence>
<dbReference type="Pfam" id="PF00034">
    <property type="entry name" value="Cytochrom_C"/>
    <property type="match status" value="1"/>
</dbReference>
<dbReference type="SUPFAM" id="SSF46626">
    <property type="entry name" value="Cytochrome c"/>
    <property type="match status" value="1"/>
</dbReference>
<evidence type="ECO:0000256" key="7">
    <source>
        <dbReference type="SAM" id="SignalP"/>
    </source>
</evidence>
<dbReference type="GO" id="GO:0020037">
    <property type="term" value="F:heme binding"/>
    <property type="evidence" value="ECO:0007669"/>
    <property type="project" value="InterPro"/>
</dbReference>
<comment type="PTM">
    <text evidence="6">Binds 1 heme c group covalently per subunit.</text>
</comment>
<keyword evidence="7" id="KW-0732">Signal</keyword>
<evidence type="ECO:0000256" key="3">
    <source>
        <dbReference type="ARBA" id="ARBA00022723"/>
    </source>
</evidence>
<evidence type="ECO:0000259" key="8">
    <source>
        <dbReference type="PROSITE" id="PS51007"/>
    </source>
</evidence>
<keyword evidence="2 6" id="KW-0349">Heme</keyword>
<accession>A0A6I2L2D0</accession>
<organism evidence="9 10">
    <name type="scientific">Duganella guangzhouensis</name>
    <dbReference type="NCBI Taxonomy" id="2666084"/>
    <lineage>
        <taxon>Bacteria</taxon>
        <taxon>Pseudomonadati</taxon>
        <taxon>Pseudomonadota</taxon>
        <taxon>Betaproteobacteria</taxon>
        <taxon>Burkholderiales</taxon>
        <taxon>Oxalobacteraceae</taxon>
        <taxon>Telluria group</taxon>
        <taxon>Duganella</taxon>
    </lineage>
</organism>
<dbReference type="GO" id="GO:0005506">
    <property type="term" value="F:iron ion binding"/>
    <property type="evidence" value="ECO:0007669"/>
    <property type="project" value="InterPro"/>
</dbReference>
<dbReference type="PROSITE" id="PS51007">
    <property type="entry name" value="CYTC"/>
    <property type="match status" value="1"/>
</dbReference>
<dbReference type="InterPro" id="IPR009056">
    <property type="entry name" value="Cyt_c-like_dom"/>
</dbReference>